<gene>
    <name evidence="1" type="ORF">PYV00_14055</name>
</gene>
<evidence type="ECO:0000313" key="1">
    <source>
        <dbReference type="EMBL" id="MDE8652826.1"/>
    </source>
</evidence>
<protein>
    <recommendedName>
        <fullName evidence="3">Type II toxin-antitoxin system RelE/ParE family toxin</fullName>
    </recommendedName>
</protein>
<accession>A0ABT5WSU7</accession>
<keyword evidence="2" id="KW-1185">Reference proteome</keyword>
<proteinExistence type="predicted"/>
<dbReference type="RefSeq" id="WP_275228914.1">
    <property type="nucleotide sequence ID" value="NZ_JARESE010000047.1"/>
</dbReference>
<evidence type="ECO:0008006" key="3">
    <source>
        <dbReference type="Google" id="ProtNLM"/>
    </source>
</evidence>
<reference evidence="1 2" key="1">
    <citation type="submission" date="2023-03" db="EMBL/GenBank/DDBJ databases">
        <title>NovoSphingobium album sp. nov. isolated from polycyclic aromatic hydrocarbons- and heavy-metal polluted soil.</title>
        <authorList>
            <person name="Liu Z."/>
            <person name="Wang K."/>
        </authorList>
    </citation>
    <scope>NUCLEOTIDE SEQUENCE [LARGE SCALE GENOMIC DNA]</scope>
    <source>
        <strain evidence="1 2">H3SJ31-1</strain>
    </source>
</reference>
<name>A0ABT5WSU7_9SPHN</name>
<dbReference type="Proteomes" id="UP001216253">
    <property type="component" value="Unassembled WGS sequence"/>
</dbReference>
<organism evidence="1 2">
    <name type="scientific">Novosphingobium album</name>
    <name type="common">ex Liu et al. 2023</name>
    <dbReference type="NCBI Taxonomy" id="3031130"/>
    <lineage>
        <taxon>Bacteria</taxon>
        <taxon>Pseudomonadati</taxon>
        <taxon>Pseudomonadota</taxon>
        <taxon>Alphaproteobacteria</taxon>
        <taxon>Sphingomonadales</taxon>
        <taxon>Sphingomonadaceae</taxon>
        <taxon>Novosphingobium</taxon>
    </lineage>
</organism>
<evidence type="ECO:0000313" key="2">
    <source>
        <dbReference type="Proteomes" id="UP001216253"/>
    </source>
</evidence>
<dbReference type="EMBL" id="JARESE010000047">
    <property type="protein sequence ID" value="MDE8652826.1"/>
    <property type="molecule type" value="Genomic_DNA"/>
</dbReference>
<comment type="caution">
    <text evidence="1">The sequence shown here is derived from an EMBL/GenBank/DDBJ whole genome shotgun (WGS) entry which is preliminary data.</text>
</comment>
<sequence length="137" mass="14678">MTGGEAYYVEDELSFTGPRVQAVVDSVAAFKDASRKVKGAEARLSAVLADLQALDVFAASVGKLIASRGFQDLPGFRRGRERFEGFHALTVGPWRGVFLVSRDGAHVAGIVFSRAPHALEGRLAEIAAAYRKDPASE</sequence>